<dbReference type="OrthoDB" id="2151161at2759"/>
<dbReference type="Gene3D" id="2.130.10.10">
    <property type="entry name" value="YVTN repeat-like/Quinoprotein amine dehydrogenase"/>
    <property type="match status" value="2"/>
</dbReference>
<gene>
    <name evidence="8" type="ORF">BCR39DRAFT_388615</name>
</gene>
<comment type="caution">
    <text evidence="8">The sequence shown here is derived from an EMBL/GenBank/DDBJ whole genome shotgun (WGS) entry which is preliminary data.</text>
</comment>
<evidence type="ECO:0000256" key="1">
    <source>
        <dbReference type="ARBA" id="ARBA00022729"/>
    </source>
</evidence>
<proteinExistence type="inferred from homology"/>
<dbReference type="InterPro" id="IPR052025">
    <property type="entry name" value="Xyloglucanase_GH74"/>
</dbReference>
<evidence type="ECO:0000256" key="6">
    <source>
        <dbReference type="ARBA" id="ARBA00037986"/>
    </source>
</evidence>
<dbReference type="InterPro" id="IPR002860">
    <property type="entry name" value="BNR_rpt"/>
</dbReference>
<dbReference type="GO" id="GO:0010411">
    <property type="term" value="P:xyloglucan metabolic process"/>
    <property type="evidence" value="ECO:0007669"/>
    <property type="project" value="TreeGrafter"/>
</dbReference>
<reference evidence="8 9" key="1">
    <citation type="submission" date="2016-07" db="EMBL/GenBank/DDBJ databases">
        <title>Pervasive Adenine N6-methylation of Active Genes in Fungi.</title>
        <authorList>
            <consortium name="DOE Joint Genome Institute"/>
            <person name="Mondo S.J."/>
            <person name="Dannebaum R.O."/>
            <person name="Kuo R.C."/>
            <person name="Labutti K."/>
            <person name="Haridas S."/>
            <person name="Kuo A."/>
            <person name="Salamov A."/>
            <person name="Ahrendt S.R."/>
            <person name="Lipzen A."/>
            <person name="Sullivan W."/>
            <person name="Andreopoulos W.B."/>
            <person name="Clum A."/>
            <person name="Lindquist E."/>
            <person name="Daum C."/>
            <person name="Ramamoorthy G.K."/>
            <person name="Gryganskyi A."/>
            <person name="Culley D."/>
            <person name="Magnuson J.K."/>
            <person name="James T.Y."/>
            <person name="O'Malley M.A."/>
            <person name="Stajich J.E."/>
            <person name="Spatafora J.W."/>
            <person name="Visel A."/>
            <person name="Grigoriev I.V."/>
        </authorList>
    </citation>
    <scope>NUCLEOTIDE SEQUENCE [LARGE SCALE GENOMIC DNA]</scope>
    <source>
        <strain evidence="8 9">68-887.2</strain>
    </source>
</reference>
<keyword evidence="3" id="KW-0119">Carbohydrate metabolism</keyword>
<dbReference type="AlphaFoldDB" id="A0A1Y2AI05"/>
<dbReference type="CDD" id="cd15482">
    <property type="entry name" value="Sialidase_non-viral"/>
    <property type="match status" value="1"/>
</dbReference>
<comment type="similarity">
    <text evidence="6">Belongs to the glycosyl hydrolase 74 family.</text>
</comment>
<evidence type="ECO:0000313" key="9">
    <source>
        <dbReference type="Proteomes" id="UP000193986"/>
    </source>
</evidence>
<organism evidence="8 9">
    <name type="scientific">Naematelia encephala</name>
    <dbReference type="NCBI Taxonomy" id="71784"/>
    <lineage>
        <taxon>Eukaryota</taxon>
        <taxon>Fungi</taxon>
        <taxon>Dikarya</taxon>
        <taxon>Basidiomycota</taxon>
        <taxon>Agaricomycotina</taxon>
        <taxon>Tremellomycetes</taxon>
        <taxon>Tremellales</taxon>
        <taxon>Naemateliaceae</taxon>
        <taxon>Naematelia</taxon>
    </lineage>
</organism>
<evidence type="ECO:0000256" key="2">
    <source>
        <dbReference type="ARBA" id="ARBA00022801"/>
    </source>
</evidence>
<sequence length="810" mass="87287">MFRLLLTSTFAFAATVYAYTSEQSYQFNSVAVTGGGYITGFIAHPSEENLMYVRSDIGSSYRWNQTLNKWIPLTDFVSEEDSNLLGTESFALDPNDTRRLYLAQGRYLTSNNSAFFVSQDKGESFDVYPAPFPMGANELGRNNGERLAVNPFKGNEIWMGTRTEGLWKSEDYAATWSNVTSFPNAFANTIGISFVIFDPRKNGTIYAGATAPEGLYYSTDGGRSWDAVPGQPTSWMGAFNVTDPTTSPASSAPQPMKAVLSSAGILYITYGDFPGPYGVSYGSVKSFNTSSQIWTDITPNVNNSYPPPFTPQTFPNGGYCGISVAADDPDTLVLTSLDRDPGPALDSLYLSRDGGKSWTDITQLSTPNVNASMGYWGHSIDEAKLNNGTGVPWLNFDWSQGWGGYGAPSPIYGLTKFGWWMSALLISPWDSQKVMYGTGATIWASDNLLSAAENWQSPEWHIQAQGIEETFCLTMTSPNGGAHLLSGFGDINGMRHEDLDTPQPMFDLPVFSNLNSIDWAGQNPEYIVRVGQNQLNNTDGVCHLGAISENGGVNWTTFGNCIPTLNQTFTDAGTVVVDASAKVLVWSSGSNPLQGSNPILNTSGPYYSTDGGYNWSSPTGLDVQTPNITADRVQAGTFYSFSDSSWYVSTDGGASYNATGGTVIGLPQYAGALPVVDVEKAGHVYLPLAENGIYATEDFGLSWKRVSRDDVNPRLFTVGKAAPGSTSPTMFIWGTVKEGGAVGLYRSEDDGSSWKRVNDEAHQYGGPTIIQGDPRVYGRVYVGTGGRGILYADIMHGGSESSVVAGTGGI</sequence>
<dbReference type="SUPFAM" id="SSF110296">
    <property type="entry name" value="Oligoxyloglucan reducing end-specific cellobiohydrolase"/>
    <property type="match status" value="2"/>
</dbReference>
<dbReference type="PANTHER" id="PTHR43739">
    <property type="entry name" value="XYLOGLUCANASE (EUROFUNG)"/>
    <property type="match status" value="1"/>
</dbReference>
<dbReference type="InParanoid" id="A0A1Y2AI05"/>
<accession>A0A1Y2AI05</accession>
<evidence type="ECO:0000313" key="8">
    <source>
        <dbReference type="EMBL" id="ORY22233.1"/>
    </source>
</evidence>
<protein>
    <submittedName>
        <fullName evidence="8">Putative oligoxyloglucan-reducing end-specific xyloglucanase</fullName>
    </submittedName>
</protein>
<dbReference type="PANTHER" id="PTHR43739:SF2">
    <property type="entry name" value="OLIGOXYLOGLUCAN-REDUCING END-SPECIFIC XYLOGLUCANASE-RELATED"/>
    <property type="match status" value="1"/>
</dbReference>
<feature type="signal peptide" evidence="7">
    <location>
        <begin position="1"/>
        <end position="18"/>
    </location>
</feature>
<keyword evidence="5" id="KW-0624">Polysaccharide degradation</keyword>
<dbReference type="GO" id="GO:0016798">
    <property type="term" value="F:hydrolase activity, acting on glycosyl bonds"/>
    <property type="evidence" value="ECO:0007669"/>
    <property type="project" value="UniProtKB-KW"/>
</dbReference>
<evidence type="ECO:0000256" key="3">
    <source>
        <dbReference type="ARBA" id="ARBA00023277"/>
    </source>
</evidence>
<dbReference type="InterPro" id="IPR015943">
    <property type="entry name" value="WD40/YVTN_repeat-like_dom_sf"/>
</dbReference>
<keyword evidence="4" id="KW-0326">Glycosidase</keyword>
<name>A0A1Y2AI05_9TREE</name>
<feature type="chain" id="PRO_5012146746" evidence="7">
    <location>
        <begin position="19"/>
        <end position="810"/>
    </location>
</feature>
<keyword evidence="9" id="KW-1185">Reference proteome</keyword>
<dbReference type="EMBL" id="MCFC01000096">
    <property type="protein sequence ID" value="ORY22233.1"/>
    <property type="molecule type" value="Genomic_DNA"/>
</dbReference>
<dbReference type="Proteomes" id="UP000193986">
    <property type="component" value="Unassembled WGS sequence"/>
</dbReference>
<evidence type="ECO:0000256" key="4">
    <source>
        <dbReference type="ARBA" id="ARBA00023295"/>
    </source>
</evidence>
<dbReference type="GO" id="GO:0000272">
    <property type="term" value="P:polysaccharide catabolic process"/>
    <property type="evidence" value="ECO:0007669"/>
    <property type="project" value="UniProtKB-KW"/>
</dbReference>
<evidence type="ECO:0000256" key="7">
    <source>
        <dbReference type="SAM" id="SignalP"/>
    </source>
</evidence>
<dbReference type="Pfam" id="PF02012">
    <property type="entry name" value="BNR"/>
    <property type="match status" value="1"/>
</dbReference>
<dbReference type="STRING" id="71784.A0A1Y2AI05"/>
<keyword evidence="1 7" id="KW-0732">Signal</keyword>
<keyword evidence="2" id="KW-0378">Hydrolase</keyword>
<evidence type="ECO:0000256" key="5">
    <source>
        <dbReference type="ARBA" id="ARBA00023326"/>
    </source>
</evidence>